<name>A0A0B7B3L8_9EUPU</name>
<organism evidence="2">
    <name type="scientific">Arion vulgaris</name>
    <dbReference type="NCBI Taxonomy" id="1028688"/>
    <lineage>
        <taxon>Eukaryota</taxon>
        <taxon>Metazoa</taxon>
        <taxon>Spiralia</taxon>
        <taxon>Lophotrochozoa</taxon>
        <taxon>Mollusca</taxon>
        <taxon>Gastropoda</taxon>
        <taxon>Heterobranchia</taxon>
        <taxon>Euthyneura</taxon>
        <taxon>Panpulmonata</taxon>
        <taxon>Eupulmonata</taxon>
        <taxon>Stylommatophora</taxon>
        <taxon>Helicina</taxon>
        <taxon>Arionoidea</taxon>
        <taxon>Arionidae</taxon>
        <taxon>Arion</taxon>
    </lineage>
</organism>
<protein>
    <submittedName>
        <fullName evidence="2">Uncharacterized protein</fullName>
    </submittedName>
</protein>
<evidence type="ECO:0000313" key="1">
    <source>
        <dbReference type="EMBL" id="CEK87426.1"/>
    </source>
</evidence>
<reference evidence="2" key="1">
    <citation type="submission" date="2014-12" db="EMBL/GenBank/DDBJ databases">
        <title>Insight into the proteome of Arion vulgaris.</title>
        <authorList>
            <person name="Aradska J."/>
            <person name="Bulat T."/>
            <person name="Smidak R."/>
            <person name="Sarate P."/>
            <person name="Gangsoo J."/>
            <person name="Sialana F."/>
            <person name="Bilban M."/>
            <person name="Lubec G."/>
        </authorList>
    </citation>
    <scope>NUCLEOTIDE SEQUENCE</scope>
    <source>
        <tissue evidence="2">Skin</tissue>
    </source>
</reference>
<proteinExistence type="predicted"/>
<evidence type="ECO:0000313" key="2">
    <source>
        <dbReference type="EMBL" id="CEK87427.1"/>
    </source>
</evidence>
<dbReference type="EMBL" id="HACG01040561">
    <property type="protein sequence ID" value="CEK87426.1"/>
    <property type="molecule type" value="Transcribed_RNA"/>
</dbReference>
<dbReference type="EMBL" id="HACG01040562">
    <property type="protein sequence ID" value="CEK87427.1"/>
    <property type="molecule type" value="Transcribed_RNA"/>
</dbReference>
<gene>
    <name evidence="2" type="primary">ORF159173</name>
    <name evidence="1" type="synonym">ORF159163</name>
</gene>
<accession>A0A0B7B3L8</accession>
<dbReference type="AlphaFoldDB" id="A0A0B7B3L8"/>
<feature type="non-terminal residue" evidence="2">
    <location>
        <position position="51"/>
    </location>
</feature>
<sequence length="51" mass="5733">MSPCSEWKGDTVAIVNIDESFIETLQHYRLTTRNATHLTVQKTPLLTTSNA</sequence>